<sequence length="222" mass="24190">RPETYLPTATNSHFGIKLEANDAYTSDVPSMASIANSELGMIVKKMNGTTNQEHLRNHSPSRWLSQPAYSTGSLDRRILRARQALHQNGGSQESPLKNNGISSTSNGKVLTTTFPAGAMTDGGVIETTRPLESSDILKYRSSSQNHHHENMKSISASAIHPNRLYSANINGTHWNQNLSHTKDPRMEALLEHYKTANNNTSPISKPAVASSNTSNPKAATMV</sequence>
<reference evidence="3" key="1">
    <citation type="submission" date="2022-11" db="UniProtKB">
        <authorList>
            <consortium name="WormBaseParasite"/>
        </authorList>
    </citation>
    <scope>IDENTIFICATION</scope>
</reference>
<dbReference type="WBParaSite" id="ACRNAN_scaffold4170.g24510.t1">
    <property type="protein sequence ID" value="ACRNAN_scaffold4170.g24510.t1"/>
    <property type="gene ID" value="ACRNAN_scaffold4170.g24510"/>
</dbReference>
<evidence type="ECO:0000313" key="3">
    <source>
        <dbReference type="WBParaSite" id="ACRNAN_scaffold4170.g24510.t1"/>
    </source>
</evidence>
<accession>A0A914DWM5</accession>
<organism evidence="2 3">
    <name type="scientific">Acrobeloides nanus</name>
    <dbReference type="NCBI Taxonomy" id="290746"/>
    <lineage>
        <taxon>Eukaryota</taxon>
        <taxon>Metazoa</taxon>
        <taxon>Ecdysozoa</taxon>
        <taxon>Nematoda</taxon>
        <taxon>Chromadorea</taxon>
        <taxon>Rhabditida</taxon>
        <taxon>Tylenchina</taxon>
        <taxon>Cephalobomorpha</taxon>
        <taxon>Cephaloboidea</taxon>
        <taxon>Cephalobidae</taxon>
        <taxon>Acrobeloides</taxon>
    </lineage>
</organism>
<protein>
    <submittedName>
        <fullName evidence="3">Uncharacterized protein</fullName>
    </submittedName>
</protein>
<dbReference type="AlphaFoldDB" id="A0A914DWM5"/>
<dbReference type="Proteomes" id="UP000887540">
    <property type="component" value="Unplaced"/>
</dbReference>
<evidence type="ECO:0000313" key="2">
    <source>
        <dbReference type="Proteomes" id="UP000887540"/>
    </source>
</evidence>
<keyword evidence="2" id="KW-1185">Reference proteome</keyword>
<proteinExistence type="predicted"/>
<evidence type="ECO:0000256" key="1">
    <source>
        <dbReference type="SAM" id="MobiDB-lite"/>
    </source>
</evidence>
<name>A0A914DWM5_9BILA</name>
<feature type="region of interest" description="Disordered" evidence="1">
    <location>
        <begin position="197"/>
        <end position="222"/>
    </location>
</feature>